<dbReference type="Gene3D" id="1.10.10.10">
    <property type="entry name" value="Winged helix-like DNA-binding domain superfamily/Winged helix DNA-binding domain"/>
    <property type="match status" value="1"/>
</dbReference>
<dbReference type="RefSeq" id="WP_379532324.1">
    <property type="nucleotide sequence ID" value="NZ_JBHSBI010000021.1"/>
</dbReference>
<evidence type="ECO:0000259" key="4">
    <source>
        <dbReference type="PROSITE" id="PS50949"/>
    </source>
</evidence>
<dbReference type="InterPro" id="IPR050679">
    <property type="entry name" value="Bact_HTH_transcr_reg"/>
</dbReference>
<feature type="domain" description="HTH gntR-type" evidence="4">
    <location>
        <begin position="1"/>
        <end position="69"/>
    </location>
</feature>
<evidence type="ECO:0000256" key="3">
    <source>
        <dbReference type="ARBA" id="ARBA00023163"/>
    </source>
</evidence>
<dbReference type="PROSITE" id="PS50949">
    <property type="entry name" value="HTH_GNTR"/>
    <property type="match status" value="1"/>
</dbReference>
<keyword evidence="2" id="KW-0238">DNA-binding</keyword>
<keyword evidence="1" id="KW-0805">Transcription regulation</keyword>
<dbReference type="SUPFAM" id="SSF46785">
    <property type="entry name" value="Winged helix' DNA-binding domain"/>
    <property type="match status" value="1"/>
</dbReference>
<dbReference type="EMBL" id="JBHSBI010000021">
    <property type="protein sequence ID" value="MFC4012419.1"/>
    <property type="molecule type" value="Genomic_DNA"/>
</dbReference>
<dbReference type="SMART" id="SM00866">
    <property type="entry name" value="UTRA"/>
    <property type="match status" value="1"/>
</dbReference>
<evidence type="ECO:0000313" key="5">
    <source>
        <dbReference type="EMBL" id="MFC4012419.1"/>
    </source>
</evidence>
<keyword evidence="6" id="KW-1185">Reference proteome</keyword>
<dbReference type="PANTHER" id="PTHR44846:SF17">
    <property type="entry name" value="GNTR-FAMILY TRANSCRIPTIONAL REGULATOR"/>
    <property type="match status" value="1"/>
</dbReference>
<name>A0ABV8GJS3_9ACTN</name>
<dbReference type="InterPro" id="IPR011663">
    <property type="entry name" value="UTRA"/>
</dbReference>
<dbReference type="Pfam" id="PF00392">
    <property type="entry name" value="GntR"/>
    <property type="match status" value="1"/>
</dbReference>
<reference evidence="6" key="1">
    <citation type="journal article" date="2019" name="Int. J. Syst. Evol. Microbiol.">
        <title>The Global Catalogue of Microorganisms (GCM) 10K type strain sequencing project: providing services to taxonomists for standard genome sequencing and annotation.</title>
        <authorList>
            <consortium name="The Broad Institute Genomics Platform"/>
            <consortium name="The Broad Institute Genome Sequencing Center for Infectious Disease"/>
            <person name="Wu L."/>
            <person name="Ma J."/>
        </authorList>
    </citation>
    <scope>NUCLEOTIDE SEQUENCE [LARGE SCALE GENOMIC DNA]</scope>
    <source>
        <strain evidence="6">TBRC 1276</strain>
    </source>
</reference>
<sequence length="249" mass="27206">MARWHEVAAELRDAITNGIYRPGTKIPKEEELEARFDCSRTTVRRAVAQLTVEGLVTPVRKGGTTVREQPQRVSLALDTAVYRDELGYYFSHAVQSLRALQSPTITEGPCPPDVVPLLGLQPGDPVVIRDRVMGEPDSGRVVQLATSYLPADLAVGTMLAEVETGPGGIYDRMEDELGWGQLDWEGVITSRAATTEETRLLGLAPGVPVLCVTRTTIATAGQAEGRVVEVNMTRRDASRVEVRYPIVRI</sequence>
<evidence type="ECO:0000256" key="1">
    <source>
        <dbReference type="ARBA" id="ARBA00023015"/>
    </source>
</evidence>
<keyword evidence="3" id="KW-0804">Transcription</keyword>
<dbReference type="Gene3D" id="3.40.1410.10">
    <property type="entry name" value="Chorismate lyase-like"/>
    <property type="match status" value="1"/>
</dbReference>
<dbReference type="Pfam" id="PF07702">
    <property type="entry name" value="UTRA"/>
    <property type="match status" value="1"/>
</dbReference>
<dbReference type="InterPro" id="IPR028978">
    <property type="entry name" value="Chorismate_lyase_/UTRA_dom_sf"/>
</dbReference>
<organism evidence="5 6">
    <name type="scientific">Nonomuraea purpurea</name>
    <dbReference type="NCBI Taxonomy" id="1849276"/>
    <lineage>
        <taxon>Bacteria</taxon>
        <taxon>Bacillati</taxon>
        <taxon>Actinomycetota</taxon>
        <taxon>Actinomycetes</taxon>
        <taxon>Streptosporangiales</taxon>
        <taxon>Streptosporangiaceae</taxon>
        <taxon>Nonomuraea</taxon>
    </lineage>
</organism>
<dbReference type="PRINTS" id="PR00035">
    <property type="entry name" value="HTHGNTR"/>
</dbReference>
<accession>A0ABV8GJS3</accession>
<evidence type="ECO:0000256" key="2">
    <source>
        <dbReference type="ARBA" id="ARBA00023125"/>
    </source>
</evidence>
<evidence type="ECO:0000313" key="6">
    <source>
        <dbReference type="Proteomes" id="UP001595851"/>
    </source>
</evidence>
<dbReference type="InterPro" id="IPR036390">
    <property type="entry name" value="WH_DNA-bd_sf"/>
</dbReference>
<dbReference type="InterPro" id="IPR036388">
    <property type="entry name" value="WH-like_DNA-bd_sf"/>
</dbReference>
<dbReference type="SMART" id="SM00345">
    <property type="entry name" value="HTH_GNTR"/>
    <property type="match status" value="1"/>
</dbReference>
<dbReference type="SUPFAM" id="SSF64288">
    <property type="entry name" value="Chorismate lyase-like"/>
    <property type="match status" value="1"/>
</dbReference>
<dbReference type="InterPro" id="IPR000524">
    <property type="entry name" value="Tscrpt_reg_HTH_GntR"/>
</dbReference>
<gene>
    <name evidence="5" type="ORF">ACFOY2_34650</name>
</gene>
<protein>
    <submittedName>
        <fullName evidence="5">GntR family transcriptional regulator</fullName>
    </submittedName>
</protein>
<dbReference type="Proteomes" id="UP001595851">
    <property type="component" value="Unassembled WGS sequence"/>
</dbReference>
<dbReference type="PANTHER" id="PTHR44846">
    <property type="entry name" value="MANNOSYL-D-GLYCERATE TRANSPORT/METABOLISM SYSTEM REPRESSOR MNGR-RELATED"/>
    <property type="match status" value="1"/>
</dbReference>
<dbReference type="CDD" id="cd07377">
    <property type="entry name" value="WHTH_GntR"/>
    <property type="match status" value="1"/>
</dbReference>
<comment type="caution">
    <text evidence="5">The sequence shown here is derived from an EMBL/GenBank/DDBJ whole genome shotgun (WGS) entry which is preliminary data.</text>
</comment>
<proteinExistence type="predicted"/>